<dbReference type="GO" id="GO:0009116">
    <property type="term" value="P:nucleoside metabolic process"/>
    <property type="evidence" value="ECO:0007669"/>
    <property type="project" value="InterPro"/>
</dbReference>
<comment type="caution">
    <text evidence="2">The sequence shown here is derived from an EMBL/GenBank/DDBJ whole genome shotgun (WGS) entry which is preliminary data.</text>
</comment>
<dbReference type="RefSeq" id="WP_165105947.1">
    <property type="nucleotide sequence ID" value="NZ_JAAKYA010000017.1"/>
</dbReference>
<dbReference type="GO" id="GO:0008782">
    <property type="term" value="F:adenosylhomocysteine nucleosidase activity"/>
    <property type="evidence" value="ECO:0007669"/>
    <property type="project" value="TreeGrafter"/>
</dbReference>
<dbReference type="Proteomes" id="UP000477311">
    <property type="component" value="Unassembled WGS sequence"/>
</dbReference>
<dbReference type="GO" id="GO:0005829">
    <property type="term" value="C:cytosol"/>
    <property type="evidence" value="ECO:0007669"/>
    <property type="project" value="TreeGrafter"/>
</dbReference>
<dbReference type="PANTHER" id="PTHR46832:SF1">
    <property type="entry name" value="5'-METHYLTHIOADENOSINE_S-ADENOSYLHOMOCYSTEINE NUCLEOSIDASE"/>
    <property type="match status" value="1"/>
</dbReference>
<evidence type="ECO:0000259" key="1">
    <source>
        <dbReference type="Pfam" id="PF01048"/>
    </source>
</evidence>
<dbReference type="GO" id="GO:0019284">
    <property type="term" value="P:L-methionine salvage from S-adenosylmethionine"/>
    <property type="evidence" value="ECO:0007669"/>
    <property type="project" value="TreeGrafter"/>
</dbReference>
<proteinExistence type="predicted"/>
<keyword evidence="3" id="KW-1185">Reference proteome</keyword>
<dbReference type="GO" id="GO:0008930">
    <property type="term" value="F:methylthioadenosine nucleosidase activity"/>
    <property type="evidence" value="ECO:0007669"/>
    <property type="project" value="TreeGrafter"/>
</dbReference>
<evidence type="ECO:0000313" key="2">
    <source>
        <dbReference type="EMBL" id="NGO38460.1"/>
    </source>
</evidence>
<dbReference type="EMBL" id="JAAKYA010000017">
    <property type="protein sequence ID" value="NGO38460.1"/>
    <property type="molecule type" value="Genomic_DNA"/>
</dbReference>
<name>A0A6M1RZ81_9BACT</name>
<sequence>MNGCCNDANPPRLWVCCALPQEVRLLQGRLSNPHGVRFRVTGMGPDCARRTLAHWLERERPVAVLNCGFAGGLNPVHGAGTVLFATDDPHWERRLRAAGALPGRFTTSGRVLQTAMEKAALWRATGADAVDMESAAIVAVCRAAAIPVAVVRAVSDPSGQDLPLDFSRFVRSDGSWAAGRLFLAIGLRPHRWARFLRLGRNARRAARQLAAVLDRALAGLPQDEGRGVSDPVRD</sequence>
<gene>
    <name evidence="2" type="ORF">G4L39_03480</name>
</gene>
<reference evidence="2 3" key="1">
    <citation type="submission" date="2020-02" db="EMBL/GenBank/DDBJ databases">
        <title>Draft genome sequence of Limisphaera ngatamarikiensis NGM72.4T, a thermophilic Verrucomicrobia grouped in subdivision 3.</title>
        <authorList>
            <person name="Carere C.R."/>
            <person name="Steen J."/>
            <person name="Hugenholtz P."/>
            <person name="Stott M.B."/>
        </authorList>
    </citation>
    <scope>NUCLEOTIDE SEQUENCE [LARGE SCALE GENOMIC DNA]</scope>
    <source>
        <strain evidence="2 3">NGM72.4</strain>
    </source>
</reference>
<evidence type="ECO:0000313" key="3">
    <source>
        <dbReference type="Proteomes" id="UP000477311"/>
    </source>
</evidence>
<dbReference type="AlphaFoldDB" id="A0A6M1RZ81"/>
<accession>A0A6M1RZ81</accession>
<dbReference type="SUPFAM" id="SSF53167">
    <property type="entry name" value="Purine and uridine phosphorylases"/>
    <property type="match status" value="1"/>
</dbReference>
<dbReference type="InterPro" id="IPR035994">
    <property type="entry name" value="Nucleoside_phosphorylase_sf"/>
</dbReference>
<dbReference type="Pfam" id="PF01048">
    <property type="entry name" value="PNP_UDP_1"/>
    <property type="match status" value="1"/>
</dbReference>
<organism evidence="2 3">
    <name type="scientific">Limisphaera ngatamarikiensis</name>
    <dbReference type="NCBI Taxonomy" id="1324935"/>
    <lineage>
        <taxon>Bacteria</taxon>
        <taxon>Pseudomonadati</taxon>
        <taxon>Verrucomicrobiota</taxon>
        <taxon>Verrucomicrobiia</taxon>
        <taxon>Limisphaerales</taxon>
        <taxon>Limisphaeraceae</taxon>
        <taxon>Limisphaera</taxon>
    </lineage>
</organism>
<protein>
    <recommendedName>
        <fullName evidence="1">Nucleoside phosphorylase domain-containing protein</fullName>
    </recommendedName>
</protein>
<dbReference type="InterPro" id="IPR000845">
    <property type="entry name" value="Nucleoside_phosphorylase_d"/>
</dbReference>
<feature type="domain" description="Nucleoside phosphorylase" evidence="1">
    <location>
        <begin position="106"/>
        <end position="163"/>
    </location>
</feature>
<dbReference type="Gene3D" id="3.40.50.1580">
    <property type="entry name" value="Nucleoside phosphorylase domain"/>
    <property type="match status" value="2"/>
</dbReference>
<dbReference type="PANTHER" id="PTHR46832">
    <property type="entry name" value="5'-METHYLTHIOADENOSINE/S-ADENOSYLHOMOCYSTEINE NUCLEOSIDASE"/>
    <property type="match status" value="1"/>
</dbReference>